<accession>A0A6P9B1B0</accession>
<evidence type="ECO:0000313" key="1">
    <source>
        <dbReference type="Proteomes" id="UP001652622"/>
    </source>
</evidence>
<evidence type="ECO:0000313" key="2">
    <source>
        <dbReference type="RefSeq" id="XP_034264778.1"/>
    </source>
</evidence>
<organism evidence="1 2">
    <name type="scientific">Pantherophis guttatus</name>
    <name type="common">Corn snake</name>
    <name type="synonym">Elaphe guttata</name>
    <dbReference type="NCBI Taxonomy" id="94885"/>
    <lineage>
        <taxon>Eukaryota</taxon>
        <taxon>Metazoa</taxon>
        <taxon>Chordata</taxon>
        <taxon>Craniata</taxon>
        <taxon>Vertebrata</taxon>
        <taxon>Euteleostomi</taxon>
        <taxon>Lepidosauria</taxon>
        <taxon>Squamata</taxon>
        <taxon>Bifurcata</taxon>
        <taxon>Unidentata</taxon>
        <taxon>Episquamata</taxon>
        <taxon>Toxicofera</taxon>
        <taxon>Serpentes</taxon>
        <taxon>Colubroidea</taxon>
        <taxon>Colubridae</taxon>
        <taxon>Colubrinae</taxon>
        <taxon>Pantherophis</taxon>
    </lineage>
</organism>
<dbReference type="PANTHER" id="PTHR46880:SF8">
    <property type="entry name" value="E3 SUMO-PROTEIN LIGASE KIAA1586"/>
    <property type="match status" value="1"/>
</dbReference>
<dbReference type="GO" id="GO:0016925">
    <property type="term" value="P:protein sumoylation"/>
    <property type="evidence" value="ECO:0007669"/>
    <property type="project" value="TreeGrafter"/>
</dbReference>
<protein>
    <submittedName>
        <fullName evidence="2">E3 SUMO-protein ligase KIAA1586-like</fullName>
    </submittedName>
</protein>
<name>A0A6P9B1B0_PANGU</name>
<dbReference type="KEGG" id="pgut:117660719"/>
<proteinExistence type="predicted"/>
<dbReference type="AlphaFoldDB" id="A0A6P9B1B0"/>
<dbReference type="OMA" id="CITNEIK"/>
<dbReference type="Proteomes" id="UP001652622">
    <property type="component" value="Unplaced"/>
</dbReference>
<sequence length="508" mass="58732">MESGIHVSKEWKLFKIELDGKNKEVHQVSLRKKMREHFISKLHTICRDNVKQAEQEAITKAMDKISERQFGTTSKMFKTVYSLAKACIPISSIEELIELQTENGVELGVGLHSRPSVVKIVECITNEIKTQMFSSIIARNLKICLIIDEASTVSCKPVLIVFLKVEDSEDPPNIFVELVELKKQDAETICSAVFESLRKVDFTYKKNLIVFCSDGASVMLGRKSGVSTRIANEFPNIIIWHCLNHRFQLVLDDAIKEIKQVNHLKIFIDKICSIFQQSNKNQIELDEISEELEINIIRIGLIFGPRWATCSLRATIAVWRAYPVLHQYFHGNAKYSGMSARLENKYFLNDLALIIDILEEISLLSTALQARNTDIIKAEKLVRRSIKAFELLAKGKGPYERKVEELITSETFRNINFIENHRFVGLHRERLLQSIIKNLQKQLMDSEHLKTGNQLQDTINKLQFLQFLVPEYWDFEEIVIPWVAAEEQLRIFSDIFNYNIIEILWRMS</sequence>
<dbReference type="GeneID" id="117660719"/>
<dbReference type="InterPro" id="IPR012337">
    <property type="entry name" value="RNaseH-like_sf"/>
</dbReference>
<dbReference type="GO" id="GO:0061665">
    <property type="term" value="F:SUMO ligase activity"/>
    <property type="evidence" value="ECO:0007669"/>
    <property type="project" value="TreeGrafter"/>
</dbReference>
<dbReference type="SUPFAM" id="SSF53098">
    <property type="entry name" value="Ribonuclease H-like"/>
    <property type="match status" value="1"/>
</dbReference>
<dbReference type="InParanoid" id="A0A6P9B1B0"/>
<keyword evidence="1" id="KW-1185">Reference proteome</keyword>
<gene>
    <name evidence="2" type="primary">LOC117660719</name>
</gene>
<reference evidence="2" key="1">
    <citation type="submission" date="2025-08" db="UniProtKB">
        <authorList>
            <consortium name="RefSeq"/>
        </authorList>
    </citation>
    <scope>IDENTIFICATION</scope>
    <source>
        <tissue evidence="2">Blood</tissue>
    </source>
</reference>
<dbReference type="RefSeq" id="XP_034264778.1">
    <property type="nucleotide sequence ID" value="XM_034408887.1"/>
</dbReference>
<dbReference type="PANTHER" id="PTHR46880">
    <property type="entry name" value="RAS-ASSOCIATING DOMAIN-CONTAINING PROTEIN"/>
    <property type="match status" value="1"/>
</dbReference>